<dbReference type="InterPro" id="IPR011042">
    <property type="entry name" value="6-blade_b-propeller_TolB-like"/>
</dbReference>
<evidence type="ECO:0000259" key="2">
    <source>
        <dbReference type="Pfam" id="PF14252"/>
    </source>
</evidence>
<reference evidence="3 4" key="1">
    <citation type="submission" date="2022-04" db="EMBL/GenBank/DDBJ databases">
        <title>Positive selection, recombination, and allopatry shape intraspecific diversity of widespread and dominant cyanobacteria.</title>
        <authorList>
            <person name="Wei J."/>
            <person name="Shu W."/>
            <person name="Hu C."/>
        </authorList>
    </citation>
    <scope>NUCLEOTIDE SEQUENCE [LARGE SCALE GENOMIC DNA]</scope>
    <source>
        <strain evidence="3 4">AS-A4</strain>
    </source>
</reference>
<dbReference type="InterPro" id="IPR006626">
    <property type="entry name" value="PbH1"/>
</dbReference>
<dbReference type="NCBIfam" id="NF041518">
    <property type="entry name" value="choice_anch_Q"/>
    <property type="match status" value="1"/>
</dbReference>
<name>A0ABV0KQL3_9CYAN</name>
<sequence length="2049" mass="210566">MEAAFSSTASLQPLSTASALSATALQATALSPAVVADSHLTLVHASSLVFLDPGVKDYQHLLTGVQPDTEVHVLNAAQDAVDQITQTLLGRTNLASLHIVSHGQAGGLALGNHWLSLANLRSYSSELQSWGNALTDAADILLYGCDVGQGASGHAFVRQLAQLTGADIAASNNLTGSSALGGDWTLEVNTGSLETGLAFSSAATLGYDGVLDDAVYAAAQQFTAGSVTAQKVMTDSAGNVYTTGTFIGTVDFDPSAGTANLTSGGDNDIFISKLDSSGNYVWTKQLGGTSNDFVTGISVDSSGNVYTTGYFYGTADFDPGAGTAHLTSGGSQDIFISKLDSSGNYAWAKQLGGTGYDQASGISVDSSGNVYTTGYFLGTADFDPGAGTVNLTSGGDNDIFISKLDSSGNYAWAKQLGGTSSDVATGISVDSSGNVYTTGYFLGTADFDPGTTTVNLTSAGRNNDIFISKLDSSGNYVWTKQLGSTSSDVAADISVDSSGNVYTTGSFFGNVDFDPGTTTANLTSVGGVQDIFISKLDSNGNYVWAKQLGGPSIEGATGISVDSSGNVYTTGYFNGTVDFDPGAGTANLSGGGGGDGFISKLDSSGNYVWAKQLDGTISGTSGGLAKGISVDSSGNVYTTGTFSGTVDFDPGVGTANLTTGSLTNSFISKLASSGNYRAAVQFTSGSVTAKKVVTDSAGNVYTMGAFSGTVDFDPGAGTANLISGGDNDIFISKLDSSGNYVWVKQLGGPTGEIATGISVDSSGNVYTTGAFSGTTDFDPGAGTANLTTGGGYDIFISKLDSSGNYVWVKQLGSTSEDIANSISVDSSGNVYTTGTFDGTVDFDPGAGTANLTSAGGSTDIFISKLDSSGHYVWAKQLGGTGYNQASRLSVNIDSSGNVYTTGTFFGTADFDPGAGTANLTSAGGSTDIFISKLDSSGHYVWAKQLGGTGYDQASDISVDSSGNVYTTGTFFGTADFDPGAGTANFTSMGSDDSFISKLDSSGHYVWAKQLGGTGSDQASGISVDSSGNVYTTGTFNGTVDFDPGAGTANLTSGVRSSVFISKLDSSGTYVWAKQLSGAGGGQTSGISVDVDSSGNVHTTGTFNGTADFDPGAGTANLATGGVTNSFISKLSQVAPNSAPTLTVSVTALGYTENDRAILIDPTATVADADSTDFDTGTLTVNFSANGTVDDRLAIRNQGTSTGQIGVAGNTVSYEGSPIGTVTGGTGTAALIITFNTSATATAVSALLQNLTYENVSEAPSNAARTVQFVVTDGDHGTSTAVTKTINVAAVDDTQFFVTNTNDSGAGSLRQAMLDANADSGSETITFVGSTFTDTTPDTITLASGLTLTDDVTILGTGANQLTVAGTGTSSFYGFAINAGVTASFDGLTISNIVGGIYNQGTITSLSNTTFNGKKLGINNQGTITSVSSSTFSGNQDYGIYNQGTIASVNNTTFNGNGLGLYNLGTITLISNNTFSGNQVGIFNSVVGSRVITTIVNNTIAGNTIAGIDSDGPITNLYNNLLVSNANNSIRSTVPNQGNNLIGTFAALKVDSVLKNNGGSTQTHALLAGSSAINTGDNTKLPQETLDRDGNGNTTEPIPFDQRGTGFNRVVGGTVDIGAFEFDSTPKALPTSADKSVTFNEDTLYSFSQADFAFSDSDGGTFTSVRITQLPGVGQLFLDNNSDNAQGTGEAITANQVIAVADLGKLKFKPAAAANGTSYASFQFQVNDGIDFSASYTATLNVTAVNDAAATLLWRNGTTGAAPTGTGENAVWQLQDFTLQSSYYIPTLADLNWQIVSTADFDRDGYADILWRHQTTGENAIWQMNRTGLQSGYYLATIADLNWQLLGTDDFNGDGTADLLWRHQATGQNAIWQMNGFATQTAALINTVADVNWQIVSTADFDNDGKADLLWRNRATGENAIWQMNGLATKSAFYINAVGDTNWQVAGTADFDHDGMADIVWRNQATGENAIWQMNGTGLQSGYFVTAAPDVNWQLVGVADLGGDRTPDFLWRNAATGQTGLWQLSGFSYVQAYQLPNAPSEWSVRPFTLA</sequence>
<evidence type="ECO:0000256" key="1">
    <source>
        <dbReference type="SAM" id="MobiDB-lite"/>
    </source>
</evidence>
<organism evidence="3 4">
    <name type="scientific">Stenomitos frigidus AS-A4</name>
    <dbReference type="NCBI Taxonomy" id="2933935"/>
    <lineage>
        <taxon>Bacteria</taxon>
        <taxon>Bacillati</taxon>
        <taxon>Cyanobacteriota</taxon>
        <taxon>Cyanophyceae</taxon>
        <taxon>Leptolyngbyales</taxon>
        <taxon>Leptolyngbyaceae</taxon>
        <taxon>Stenomitos</taxon>
    </lineage>
</organism>
<accession>A0ABV0KQL3</accession>
<dbReference type="Proteomes" id="UP001476950">
    <property type="component" value="Unassembled WGS sequence"/>
</dbReference>
<dbReference type="InterPro" id="IPR059226">
    <property type="entry name" value="Choice_anch_Q_dom"/>
</dbReference>
<protein>
    <submittedName>
        <fullName evidence="3">SBBP repeat-containing protein</fullName>
    </submittedName>
</protein>
<dbReference type="Pfam" id="PF13517">
    <property type="entry name" value="FG-GAP_3"/>
    <property type="match status" value="1"/>
</dbReference>
<dbReference type="SUPFAM" id="SSF63829">
    <property type="entry name" value="Calcium-dependent phosphotriesterase"/>
    <property type="match status" value="2"/>
</dbReference>
<dbReference type="SUPFAM" id="SSF51126">
    <property type="entry name" value="Pectin lyase-like"/>
    <property type="match status" value="1"/>
</dbReference>
<dbReference type="SUPFAM" id="SSF101898">
    <property type="entry name" value="NHL repeat"/>
    <property type="match status" value="1"/>
</dbReference>
<dbReference type="SMART" id="SM00710">
    <property type="entry name" value="PbH1"/>
    <property type="match status" value="7"/>
</dbReference>
<dbReference type="PANTHER" id="PTHR35580">
    <property type="entry name" value="CELL SURFACE GLYCOPROTEIN (S-LAYER PROTEIN)-LIKE PROTEIN"/>
    <property type="match status" value="1"/>
</dbReference>
<dbReference type="Gene3D" id="2.40.10.500">
    <property type="match status" value="1"/>
</dbReference>
<dbReference type="EMBL" id="JAMPLM010000037">
    <property type="protein sequence ID" value="MEP1061537.1"/>
    <property type="molecule type" value="Genomic_DNA"/>
</dbReference>
<keyword evidence="4" id="KW-1185">Reference proteome</keyword>
<dbReference type="Pfam" id="PF06739">
    <property type="entry name" value="SBBP"/>
    <property type="match status" value="9"/>
</dbReference>
<dbReference type="InterPro" id="IPR010620">
    <property type="entry name" value="SBBP_repeat"/>
</dbReference>
<dbReference type="InterPro" id="IPR052918">
    <property type="entry name" value="Motility_Chemotaxis_Reg"/>
</dbReference>
<dbReference type="Pfam" id="PF14252">
    <property type="entry name" value="DUF4347"/>
    <property type="match status" value="1"/>
</dbReference>
<proteinExistence type="predicted"/>
<evidence type="ECO:0000313" key="4">
    <source>
        <dbReference type="Proteomes" id="UP001476950"/>
    </source>
</evidence>
<dbReference type="Gene3D" id="2.120.10.30">
    <property type="entry name" value="TolB, C-terminal domain"/>
    <property type="match status" value="1"/>
</dbReference>
<dbReference type="RefSeq" id="WP_190447175.1">
    <property type="nucleotide sequence ID" value="NZ_JAMPLM010000037.1"/>
</dbReference>
<gene>
    <name evidence="3" type="ORF">NDI38_24360</name>
</gene>
<feature type="region of interest" description="Disordered" evidence="1">
    <location>
        <begin position="1582"/>
        <end position="1603"/>
    </location>
</feature>
<comment type="caution">
    <text evidence="3">The sequence shown here is derived from an EMBL/GenBank/DDBJ whole genome shotgun (WGS) entry which is preliminary data.</text>
</comment>
<dbReference type="InterPro" id="IPR025592">
    <property type="entry name" value="DUF4347"/>
</dbReference>
<dbReference type="PANTHER" id="PTHR35580:SF1">
    <property type="entry name" value="PHYTASE-LIKE DOMAIN-CONTAINING PROTEIN"/>
    <property type="match status" value="1"/>
</dbReference>
<evidence type="ECO:0000313" key="3">
    <source>
        <dbReference type="EMBL" id="MEP1061537.1"/>
    </source>
</evidence>
<feature type="domain" description="DUF4347" evidence="2">
    <location>
        <begin position="48"/>
        <end position="211"/>
    </location>
</feature>
<dbReference type="InterPro" id="IPR013517">
    <property type="entry name" value="FG-GAP"/>
</dbReference>
<dbReference type="InterPro" id="IPR011050">
    <property type="entry name" value="Pectin_lyase_fold/virulence"/>
</dbReference>